<evidence type="ECO:0000313" key="1">
    <source>
        <dbReference type="EMBL" id="AXC16175.1"/>
    </source>
</evidence>
<organism evidence="1 2">
    <name type="scientific">Acidisarcina polymorpha</name>
    <dbReference type="NCBI Taxonomy" id="2211140"/>
    <lineage>
        <taxon>Bacteria</taxon>
        <taxon>Pseudomonadati</taxon>
        <taxon>Acidobacteriota</taxon>
        <taxon>Terriglobia</taxon>
        <taxon>Terriglobales</taxon>
        <taxon>Acidobacteriaceae</taxon>
        <taxon>Acidisarcina</taxon>
    </lineage>
</organism>
<gene>
    <name evidence="1" type="ORF">ACPOL_6971</name>
</gene>
<sequence>MVLPDEMKGLVLHVDRRFIIDRSISELVDKPGDDAMFLECLSQLSGRYDFSFRIMQN</sequence>
<keyword evidence="2" id="KW-1185">Reference proteome</keyword>
<reference evidence="1 2" key="1">
    <citation type="journal article" date="2018" name="Front. Microbiol.">
        <title>Hydrolytic Capabilities as a Key to Environmental Success: Chitinolytic and Cellulolytic Acidobacteria From Acidic Sub-arctic Soils and Boreal Peatlands.</title>
        <authorList>
            <person name="Belova S.E."/>
            <person name="Ravin N.V."/>
            <person name="Pankratov T.A."/>
            <person name="Rakitin A.L."/>
            <person name="Ivanova A.A."/>
            <person name="Beletsky A.V."/>
            <person name="Mardanov A.V."/>
            <person name="Sinninghe Damste J.S."/>
            <person name="Dedysh S.N."/>
        </authorList>
    </citation>
    <scope>NUCLEOTIDE SEQUENCE [LARGE SCALE GENOMIC DNA]</scope>
    <source>
        <strain evidence="1 2">SBC82</strain>
        <plasmid evidence="2">pacpol4</plasmid>
    </source>
</reference>
<proteinExistence type="predicted"/>
<dbReference type="Proteomes" id="UP000253606">
    <property type="component" value="Plasmid pACPOL4"/>
</dbReference>
<keyword evidence="1" id="KW-0614">Plasmid</keyword>
<geneLocation type="plasmid" evidence="2">
    <name>pacpol4</name>
</geneLocation>
<dbReference type="EMBL" id="CP030843">
    <property type="protein sequence ID" value="AXC16175.1"/>
    <property type="molecule type" value="Genomic_DNA"/>
</dbReference>
<dbReference type="KEGG" id="abas:ACPOL_6971"/>
<accession>A0A2Z5GC47</accession>
<dbReference type="AlphaFoldDB" id="A0A2Z5GC47"/>
<name>A0A2Z5GC47_9BACT</name>
<protein>
    <submittedName>
        <fullName evidence="1">Uncharacterized protein</fullName>
    </submittedName>
</protein>
<evidence type="ECO:0000313" key="2">
    <source>
        <dbReference type="Proteomes" id="UP000253606"/>
    </source>
</evidence>